<organism evidence="1">
    <name type="scientific">viral metagenome</name>
    <dbReference type="NCBI Taxonomy" id="1070528"/>
    <lineage>
        <taxon>unclassified sequences</taxon>
        <taxon>metagenomes</taxon>
        <taxon>organismal metagenomes</taxon>
    </lineage>
</organism>
<evidence type="ECO:0000313" key="1">
    <source>
        <dbReference type="EMBL" id="QHU16389.1"/>
    </source>
</evidence>
<dbReference type="EMBL" id="MN740881">
    <property type="protein sequence ID" value="QHU16389.1"/>
    <property type="molecule type" value="Genomic_DNA"/>
</dbReference>
<reference evidence="1" key="1">
    <citation type="journal article" date="2020" name="Nature">
        <title>Giant virus diversity and host interactions through global metagenomics.</title>
        <authorList>
            <person name="Schulz F."/>
            <person name="Roux S."/>
            <person name="Paez-Espino D."/>
            <person name="Jungbluth S."/>
            <person name="Walsh D.A."/>
            <person name="Denef V.J."/>
            <person name="McMahon K.D."/>
            <person name="Konstantinidis K.T."/>
            <person name="Eloe-Fadrosh E.A."/>
            <person name="Kyrpides N.C."/>
            <person name="Woyke T."/>
        </authorList>
    </citation>
    <scope>NUCLEOTIDE SEQUENCE</scope>
    <source>
        <strain evidence="1">GVMAG-S-3300011013-78</strain>
    </source>
</reference>
<dbReference type="AlphaFoldDB" id="A0A6C0KFI4"/>
<accession>A0A6C0KFI4</accession>
<protein>
    <submittedName>
        <fullName evidence="1">Uncharacterized protein</fullName>
    </submittedName>
</protein>
<proteinExistence type="predicted"/>
<name>A0A6C0KFI4_9ZZZZ</name>
<sequence length="70" mass="8411">MASLSLEETNDYMNDYMNEYMNDYMKSLSEDELKALAIAQDHLKTSFDMVKSIHYQKWLQKRNQININKK</sequence>